<sequence length="215" mass="24369">MLIEEIMKRNVVTIHEQTTIKEAYQTMIQEKFRHLPVITKSKDVIGIVTDQDIRDASPSIFHQDEHQEDLQKPVSSIMTKDVITVHPLNSVAETARLLYENRISCLPVTEGEQLVGIVTDTDVLHTLVELMGAHQPSSQIYVRVENKAGQLADVAAIMKQRQMNIASVLVYPDREDERYKILAFRIQSMDPRGTISDLQSKGYHVLWPNIPGIAT</sequence>
<keyword evidence="2" id="KW-0129">CBS domain</keyword>
<dbReference type="GeneID" id="87598755"/>
<dbReference type="PROSITE" id="PS51371">
    <property type="entry name" value="CBS"/>
    <property type="match status" value="2"/>
</dbReference>
<dbReference type="Pfam" id="PF01842">
    <property type="entry name" value="ACT"/>
    <property type="match status" value="1"/>
</dbReference>
<accession>A0A0M0KGX2</accession>
<dbReference type="PATRIC" id="fig|136160.3.peg.970"/>
<name>A0A0M0KGX2_ALKHA</name>
<comment type="caution">
    <text evidence="4">The sequence shown here is derived from an EMBL/GenBank/DDBJ whole genome shotgun (WGS) entry which is preliminary data.</text>
</comment>
<dbReference type="SMART" id="SM00116">
    <property type="entry name" value="CBS"/>
    <property type="match status" value="2"/>
</dbReference>
<dbReference type="SUPFAM" id="SSF55021">
    <property type="entry name" value="ACT-like"/>
    <property type="match status" value="1"/>
</dbReference>
<evidence type="ECO:0000259" key="3">
    <source>
        <dbReference type="PROSITE" id="PS51371"/>
    </source>
</evidence>
<evidence type="ECO:0000256" key="1">
    <source>
        <dbReference type="ARBA" id="ARBA00022737"/>
    </source>
</evidence>
<dbReference type="PANTHER" id="PTHR48108">
    <property type="entry name" value="CBS DOMAIN-CONTAINING PROTEIN CBSX2, CHLOROPLASTIC"/>
    <property type="match status" value="1"/>
</dbReference>
<dbReference type="PANTHER" id="PTHR48108:SF26">
    <property type="entry name" value="CBS DOMAIN-CONTAINING PROTEIN DDB_G0289609"/>
    <property type="match status" value="1"/>
</dbReference>
<dbReference type="SUPFAM" id="SSF54631">
    <property type="entry name" value="CBS-domain pair"/>
    <property type="match status" value="1"/>
</dbReference>
<proteinExistence type="predicted"/>
<dbReference type="RefSeq" id="WP_053430492.1">
    <property type="nucleotide sequence ID" value="NZ_CP040441.1"/>
</dbReference>
<dbReference type="InterPro" id="IPR045865">
    <property type="entry name" value="ACT-like_dom_sf"/>
</dbReference>
<organism evidence="4">
    <name type="scientific">Halalkalibacterium halodurans</name>
    <name type="common">Bacillus halodurans</name>
    <dbReference type="NCBI Taxonomy" id="86665"/>
    <lineage>
        <taxon>Bacteria</taxon>
        <taxon>Bacillati</taxon>
        <taxon>Bacillota</taxon>
        <taxon>Bacilli</taxon>
        <taxon>Bacillales</taxon>
        <taxon>Bacillaceae</taxon>
        <taxon>Halalkalibacterium (ex Joshi et al. 2022)</taxon>
    </lineage>
</organism>
<protein>
    <submittedName>
        <fullName evidence="4">Acetoin utilization protein AcuB</fullName>
    </submittedName>
</protein>
<gene>
    <name evidence="4" type="ORF">AMD02_03625</name>
</gene>
<dbReference type="InterPro" id="IPR000644">
    <property type="entry name" value="CBS_dom"/>
</dbReference>
<dbReference type="CDD" id="cd04584">
    <property type="entry name" value="CBS_pair_AcuB_like"/>
    <property type="match status" value="1"/>
</dbReference>
<keyword evidence="1" id="KW-0677">Repeat</keyword>
<dbReference type="Gene3D" id="3.30.70.260">
    <property type="match status" value="1"/>
</dbReference>
<feature type="domain" description="CBS" evidence="3">
    <location>
        <begin position="7"/>
        <end position="65"/>
    </location>
</feature>
<reference evidence="4" key="1">
    <citation type="submission" date="2015-08" db="EMBL/GenBank/DDBJ databases">
        <title>Complete DNA Sequence of Pseudomonas syringae pv. actinidiae, the Causal Agent of Kiwifruit Canker Disease.</title>
        <authorList>
            <person name="Rikkerink E.H.A."/>
            <person name="Fineran P.C."/>
        </authorList>
    </citation>
    <scope>NUCLEOTIDE SEQUENCE</scope>
    <source>
        <strain evidence="4">DSM 13666</strain>
    </source>
</reference>
<dbReference type="AlphaFoldDB" id="A0A0M0KGX2"/>
<feature type="domain" description="CBS" evidence="3">
    <location>
        <begin position="78"/>
        <end position="137"/>
    </location>
</feature>
<dbReference type="InterPro" id="IPR002912">
    <property type="entry name" value="ACT_dom"/>
</dbReference>
<dbReference type="InterPro" id="IPR051462">
    <property type="entry name" value="CBS_domain-containing"/>
</dbReference>
<dbReference type="Pfam" id="PF00571">
    <property type="entry name" value="CBS"/>
    <property type="match status" value="2"/>
</dbReference>
<dbReference type="InterPro" id="IPR046342">
    <property type="entry name" value="CBS_dom_sf"/>
</dbReference>
<evidence type="ECO:0000313" key="4">
    <source>
        <dbReference type="EMBL" id="KOO38049.1"/>
    </source>
</evidence>
<dbReference type="EMBL" id="LILD01000001">
    <property type="protein sequence ID" value="KOO38049.1"/>
    <property type="molecule type" value="Genomic_DNA"/>
</dbReference>
<evidence type="ECO:0000256" key="2">
    <source>
        <dbReference type="PROSITE-ProRule" id="PRU00703"/>
    </source>
</evidence>
<dbReference type="Gene3D" id="3.10.580.10">
    <property type="entry name" value="CBS-domain"/>
    <property type="match status" value="1"/>
</dbReference>
<dbReference type="CDD" id="cd04883">
    <property type="entry name" value="ACT_AcuB"/>
    <property type="match status" value="1"/>
</dbReference>